<keyword evidence="1" id="KW-0862">Zinc</keyword>
<evidence type="ECO:0000256" key="2">
    <source>
        <dbReference type="SAM" id="MobiDB-lite"/>
    </source>
</evidence>
<feature type="domain" description="RING-type" evidence="4">
    <location>
        <begin position="351"/>
        <end position="394"/>
    </location>
</feature>
<dbReference type="PANTHER" id="PTHR22765:SF413">
    <property type="entry name" value="FINGER DOMAIN PROTEIN, PUTATIVE (AFU_ORTHOLOGUE AFUA_1G04600)-RELATED"/>
    <property type="match status" value="1"/>
</dbReference>
<dbReference type="GeneID" id="87831825"/>
<dbReference type="CDD" id="cd16454">
    <property type="entry name" value="RING-H2_PA-TM-RING"/>
    <property type="match status" value="1"/>
</dbReference>
<feature type="region of interest" description="Disordered" evidence="2">
    <location>
        <begin position="454"/>
        <end position="481"/>
    </location>
</feature>
<keyword evidence="3" id="KW-0812">Transmembrane</keyword>
<evidence type="ECO:0000313" key="6">
    <source>
        <dbReference type="Proteomes" id="UP001302602"/>
    </source>
</evidence>
<dbReference type="GO" id="GO:0006511">
    <property type="term" value="P:ubiquitin-dependent protein catabolic process"/>
    <property type="evidence" value="ECO:0007669"/>
    <property type="project" value="TreeGrafter"/>
</dbReference>
<dbReference type="PANTHER" id="PTHR22765">
    <property type="entry name" value="RING FINGER AND PROTEASE ASSOCIATED DOMAIN-CONTAINING"/>
    <property type="match status" value="1"/>
</dbReference>
<reference evidence="5" key="2">
    <citation type="submission" date="2023-05" db="EMBL/GenBank/DDBJ databases">
        <authorList>
            <consortium name="Lawrence Berkeley National Laboratory"/>
            <person name="Steindorff A."/>
            <person name="Hensen N."/>
            <person name="Bonometti L."/>
            <person name="Westerberg I."/>
            <person name="Brannstrom I.O."/>
            <person name="Guillou S."/>
            <person name="Cros-Aarteil S."/>
            <person name="Calhoun S."/>
            <person name="Haridas S."/>
            <person name="Kuo A."/>
            <person name="Mondo S."/>
            <person name="Pangilinan J."/>
            <person name="Riley R."/>
            <person name="Labutti K."/>
            <person name="Andreopoulos B."/>
            <person name="Lipzen A."/>
            <person name="Chen C."/>
            <person name="Yanf M."/>
            <person name="Daum C."/>
            <person name="Ng V."/>
            <person name="Clum A."/>
            <person name="Ohm R."/>
            <person name="Martin F."/>
            <person name="Silar P."/>
            <person name="Natvig D."/>
            <person name="Lalanne C."/>
            <person name="Gautier V."/>
            <person name="Ament-Velasquez S.L."/>
            <person name="Kruys A."/>
            <person name="Hutchinson M.I."/>
            <person name="Powell A.J."/>
            <person name="Barry K."/>
            <person name="Miller A.N."/>
            <person name="Grigoriev I.V."/>
            <person name="Debuchy R."/>
            <person name="Gladieux P."/>
            <person name="Thoren M.H."/>
            <person name="Johannesson H."/>
        </authorList>
    </citation>
    <scope>NUCLEOTIDE SEQUENCE</scope>
    <source>
        <strain evidence="5">CBS 731.68</strain>
    </source>
</reference>
<dbReference type="SUPFAM" id="SSF57850">
    <property type="entry name" value="RING/U-box"/>
    <property type="match status" value="1"/>
</dbReference>
<evidence type="ECO:0000313" key="5">
    <source>
        <dbReference type="EMBL" id="KAK4129203.1"/>
    </source>
</evidence>
<gene>
    <name evidence="5" type="ORF">N657DRAFT_660631</name>
</gene>
<evidence type="ECO:0000256" key="1">
    <source>
        <dbReference type="PROSITE-ProRule" id="PRU00175"/>
    </source>
</evidence>
<feature type="transmembrane region" description="Helical" evidence="3">
    <location>
        <begin position="221"/>
        <end position="245"/>
    </location>
</feature>
<dbReference type="PROSITE" id="PS50089">
    <property type="entry name" value="ZF_RING_2"/>
    <property type="match status" value="1"/>
</dbReference>
<dbReference type="Gene3D" id="3.30.40.10">
    <property type="entry name" value="Zinc/RING finger domain, C3HC4 (zinc finger)"/>
    <property type="match status" value="1"/>
</dbReference>
<proteinExistence type="predicted"/>
<accession>A0AAN6Z959</accession>
<keyword evidence="3" id="KW-1133">Transmembrane helix</keyword>
<dbReference type="AlphaFoldDB" id="A0AAN6Z959"/>
<dbReference type="GO" id="GO:0008270">
    <property type="term" value="F:zinc ion binding"/>
    <property type="evidence" value="ECO:0007669"/>
    <property type="project" value="UniProtKB-KW"/>
</dbReference>
<dbReference type="RefSeq" id="XP_062652974.1">
    <property type="nucleotide sequence ID" value="XM_062795056.1"/>
</dbReference>
<name>A0AAN6Z959_9PEZI</name>
<organism evidence="5 6">
    <name type="scientific">Parathielavia appendiculata</name>
    <dbReference type="NCBI Taxonomy" id="2587402"/>
    <lineage>
        <taxon>Eukaryota</taxon>
        <taxon>Fungi</taxon>
        <taxon>Dikarya</taxon>
        <taxon>Ascomycota</taxon>
        <taxon>Pezizomycotina</taxon>
        <taxon>Sordariomycetes</taxon>
        <taxon>Sordariomycetidae</taxon>
        <taxon>Sordariales</taxon>
        <taxon>Chaetomiaceae</taxon>
        <taxon>Parathielavia</taxon>
    </lineage>
</organism>
<dbReference type="EMBL" id="MU853223">
    <property type="protein sequence ID" value="KAK4129203.1"/>
    <property type="molecule type" value="Genomic_DNA"/>
</dbReference>
<dbReference type="InterPro" id="IPR051826">
    <property type="entry name" value="E3_ubiquitin-ligase_domain"/>
</dbReference>
<feature type="compositionally biased region" description="Polar residues" evidence="2">
    <location>
        <begin position="457"/>
        <end position="467"/>
    </location>
</feature>
<protein>
    <recommendedName>
        <fullName evidence="4">RING-type domain-containing protein</fullName>
    </recommendedName>
</protein>
<dbReference type="GO" id="GO:0061630">
    <property type="term" value="F:ubiquitin protein ligase activity"/>
    <property type="evidence" value="ECO:0007669"/>
    <property type="project" value="TreeGrafter"/>
</dbReference>
<dbReference type="InterPro" id="IPR013083">
    <property type="entry name" value="Znf_RING/FYVE/PHD"/>
</dbReference>
<dbReference type="Proteomes" id="UP001302602">
    <property type="component" value="Unassembled WGS sequence"/>
</dbReference>
<keyword evidence="1" id="KW-0479">Metal-binding</keyword>
<keyword evidence="1" id="KW-0863">Zinc-finger</keyword>
<dbReference type="SMART" id="SM00184">
    <property type="entry name" value="RING"/>
    <property type="match status" value="1"/>
</dbReference>
<reference evidence="5" key="1">
    <citation type="journal article" date="2023" name="Mol. Phylogenet. Evol.">
        <title>Genome-scale phylogeny and comparative genomics of the fungal order Sordariales.</title>
        <authorList>
            <person name="Hensen N."/>
            <person name="Bonometti L."/>
            <person name="Westerberg I."/>
            <person name="Brannstrom I.O."/>
            <person name="Guillou S."/>
            <person name="Cros-Aarteil S."/>
            <person name="Calhoun S."/>
            <person name="Haridas S."/>
            <person name="Kuo A."/>
            <person name="Mondo S."/>
            <person name="Pangilinan J."/>
            <person name="Riley R."/>
            <person name="LaButti K."/>
            <person name="Andreopoulos B."/>
            <person name="Lipzen A."/>
            <person name="Chen C."/>
            <person name="Yan M."/>
            <person name="Daum C."/>
            <person name="Ng V."/>
            <person name="Clum A."/>
            <person name="Steindorff A."/>
            <person name="Ohm R.A."/>
            <person name="Martin F."/>
            <person name="Silar P."/>
            <person name="Natvig D.O."/>
            <person name="Lalanne C."/>
            <person name="Gautier V."/>
            <person name="Ament-Velasquez S.L."/>
            <person name="Kruys A."/>
            <person name="Hutchinson M.I."/>
            <person name="Powell A.J."/>
            <person name="Barry K."/>
            <person name="Miller A.N."/>
            <person name="Grigoriev I.V."/>
            <person name="Debuchy R."/>
            <person name="Gladieux P."/>
            <person name="Hiltunen Thoren M."/>
            <person name="Johannesson H."/>
        </authorList>
    </citation>
    <scope>NUCLEOTIDE SEQUENCE</scope>
    <source>
        <strain evidence="5">CBS 731.68</strain>
    </source>
</reference>
<keyword evidence="3" id="KW-0472">Membrane</keyword>
<dbReference type="GO" id="GO:0005737">
    <property type="term" value="C:cytoplasm"/>
    <property type="evidence" value="ECO:0007669"/>
    <property type="project" value="TreeGrafter"/>
</dbReference>
<comment type="caution">
    <text evidence="5">The sequence shown here is derived from an EMBL/GenBank/DDBJ whole genome shotgun (WGS) entry which is preliminary data.</text>
</comment>
<evidence type="ECO:0000259" key="4">
    <source>
        <dbReference type="PROSITE" id="PS50089"/>
    </source>
</evidence>
<evidence type="ECO:0000256" key="3">
    <source>
        <dbReference type="SAM" id="Phobius"/>
    </source>
</evidence>
<keyword evidence="6" id="KW-1185">Reference proteome</keyword>
<sequence length="540" mass="59838">MLDHVNVNPSWNGAGTVSSTTITNISALSSGMAYSARFTGDTTVLSTRYAGTANGVIAGLLYVPDLPSDDSCIYETAHHVPLSAVHQANLPPMNYHLIAIAPWVNGRCANAYLTSALTAPVRAFLFYLPGADAGPPPPADSPDWYIQDRADWMTETGYPVYAVSSMAGQVMMQHLSLYSGNMSEVPFGHNITERFLSGPNDYLRIWTELDITTHTAAFDTWVYALIIVGLLLTVITTTSLLMHFARARARASLRRRVMAGDVNLEAMGIKRLTVPMEHIQRFPLFTYNYEPEASSPPLSPRSAKTAWTRTRTHCLGQTLRITAPMSSTVSEHGLTSPLARSRTATDYQPNCEICLELFENRATVIRELPCRHIFHPECIDEFLLQISSLCPICKTSMLPEGYCPKITNALVRRERAIRRLRSRVEDFHSVDEGTCSGKPQGWWKTTKSRIFGAHSSDPLSSTSTELQEAQPRPSGNRPPQPVRLQLLRSSYQDGAGRQGGAPTALARERMRELAGFQPDYGEAGMTIWKRIRSQIFPGFN</sequence>
<dbReference type="Pfam" id="PF13639">
    <property type="entry name" value="zf-RING_2"/>
    <property type="match status" value="1"/>
</dbReference>
<dbReference type="InterPro" id="IPR001841">
    <property type="entry name" value="Znf_RING"/>
</dbReference>